<accession>A0ACB0JR53</accession>
<dbReference type="Proteomes" id="UP001177021">
    <property type="component" value="Unassembled WGS sequence"/>
</dbReference>
<proteinExistence type="predicted"/>
<keyword evidence="2" id="KW-1185">Reference proteome</keyword>
<reference evidence="1" key="1">
    <citation type="submission" date="2023-10" db="EMBL/GenBank/DDBJ databases">
        <authorList>
            <person name="Rodriguez Cubillos JULIANA M."/>
            <person name="De Vega J."/>
        </authorList>
    </citation>
    <scope>NUCLEOTIDE SEQUENCE</scope>
</reference>
<sequence length="122" mass="13876">MYSFGILILEMLTGRRPADEMFIDGQNLHMYVEISIPNNVMQILDLRIVPRDEDAAIEYGSNLNHISRIEKCLVSLFNIGLACSMESPKARMNIVDATRELIIIRKTFLTDKIIEISRSSSS</sequence>
<comment type="caution">
    <text evidence="1">The sequence shown here is derived from an EMBL/GenBank/DDBJ whole genome shotgun (WGS) entry which is preliminary data.</text>
</comment>
<protein>
    <submittedName>
        <fullName evidence="1">Uncharacterized protein</fullName>
    </submittedName>
</protein>
<evidence type="ECO:0000313" key="2">
    <source>
        <dbReference type="Proteomes" id="UP001177021"/>
    </source>
</evidence>
<evidence type="ECO:0000313" key="1">
    <source>
        <dbReference type="EMBL" id="CAJ2646782.1"/>
    </source>
</evidence>
<gene>
    <name evidence="1" type="ORF">MILVUS5_LOCUS15432</name>
</gene>
<organism evidence="1 2">
    <name type="scientific">Trifolium pratense</name>
    <name type="common">Red clover</name>
    <dbReference type="NCBI Taxonomy" id="57577"/>
    <lineage>
        <taxon>Eukaryota</taxon>
        <taxon>Viridiplantae</taxon>
        <taxon>Streptophyta</taxon>
        <taxon>Embryophyta</taxon>
        <taxon>Tracheophyta</taxon>
        <taxon>Spermatophyta</taxon>
        <taxon>Magnoliopsida</taxon>
        <taxon>eudicotyledons</taxon>
        <taxon>Gunneridae</taxon>
        <taxon>Pentapetalae</taxon>
        <taxon>rosids</taxon>
        <taxon>fabids</taxon>
        <taxon>Fabales</taxon>
        <taxon>Fabaceae</taxon>
        <taxon>Papilionoideae</taxon>
        <taxon>50 kb inversion clade</taxon>
        <taxon>NPAAA clade</taxon>
        <taxon>Hologalegina</taxon>
        <taxon>IRL clade</taxon>
        <taxon>Trifolieae</taxon>
        <taxon>Trifolium</taxon>
    </lineage>
</organism>
<name>A0ACB0JR53_TRIPR</name>
<dbReference type="EMBL" id="CASHSV030000109">
    <property type="protein sequence ID" value="CAJ2646782.1"/>
    <property type="molecule type" value="Genomic_DNA"/>
</dbReference>